<proteinExistence type="predicted"/>
<gene>
    <name evidence="1" type="ORF">FYJ55_04820</name>
</gene>
<name>A0A6N7VGH0_9FIRM</name>
<dbReference type="AlphaFoldDB" id="A0A6N7VGH0"/>
<evidence type="ECO:0000313" key="1">
    <source>
        <dbReference type="EMBL" id="MSS56229.1"/>
    </source>
</evidence>
<organism evidence="1 2">
    <name type="scientific">Holdemanella porci</name>
    <dbReference type="NCBI Taxonomy" id="2652276"/>
    <lineage>
        <taxon>Bacteria</taxon>
        <taxon>Bacillati</taxon>
        <taxon>Bacillota</taxon>
        <taxon>Erysipelotrichia</taxon>
        <taxon>Erysipelotrichales</taxon>
        <taxon>Erysipelotrichaceae</taxon>
        <taxon>Holdemanella</taxon>
    </lineage>
</organism>
<evidence type="ECO:0008006" key="3">
    <source>
        <dbReference type="Google" id="ProtNLM"/>
    </source>
</evidence>
<reference evidence="1 2" key="1">
    <citation type="submission" date="2019-08" db="EMBL/GenBank/DDBJ databases">
        <title>In-depth cultivation of the pig gut microbiome towards novel bacterial diversity and tailored functional studies.</title>
        <authorList>
            <person name="Wylensek D."/>
            <person name="Hitch T.C.A."/>
            <person name="Clavel T."/>
        </authorList>
    </citation>
    <scope>NUCLEOTIDE SEQUENCE [LARGE SCALE GENOMIC DNA]</scope>
    <source>
        <strain evidence="1 2">LKV-472-APC-3</strain>
    </source>
</reference>
<protein>
    <recommendedName>
        <fullName evidence="3">DNA cytosine methyltransferase</fullName>
    </recommendedName>
</protein>
<comment type="caution">
    <text evidence="1">The sequence shown here is derived from an EMBL/GenBank/DDBJ whole genome shotgun (WGS) entry which is preliminary data.</text>
</comment>
<keyword evidence="2" id="KW-1185">Reference proteome</keyword>
<sequence length="252" mass="28775">MNNTSKKTLNVLVACEESQRVCSEFRKLGHNAFSCDILQCSGGHPEWHFKQDVLEVIKNKGGILQNGTSKFIEGNWDIMIAHPPCTFLAVSGAKWFYHPDDKNLPIDQRRPHPKFPNRAKDREEAASFFMALANANIKYIAIENPVGIMNTRFRKPDQVVQPYFFGDSASKKTCLWLKNLPPLKPTEMVDPGEFIEFGSGKRLPKWYSDGLTKTKNAAERRTWRSKTFPGFAKAIAIQWSDFVIKESENNYD</sequence>
<dbReference type="GeneID" id="93158611"/>
<accession>A0A6N7VGH0</accession>
<dbReference type="Proteomes" id="UP000434241">
    <property type="component" value="Unassembled WGS sequence"/>
</dbReference>
<evidence type="ECO:0000313" key="2">
    <source>
        <dbReference type="Proteomes" id="UP000434241"/>
    </source>
</evidence>
<dbReference type="RefSeq" id="WP_154555876.1">
    <property type="nucleotide sequence ID" value="NZ_VUMR01000018.1"/>
</dbReference>
<dbReference type="EMBL" id="VUMR01000018">
    <property type="protein sequence ID" value="MSS56229.1"/>
    <property type="molecule type" value="Genomic_DNA"/>
</dbReference>